<keyword evidence="2" id="KW-1185">Reference proteome</keyword>
<name>A0ABP6CCM7_9ACTN</name>
<organism evidence="1 2">
    <name type="scientific">Actinomadura fulvescens</name>
    <dbReference type="NCBI Taxonomy" id="46160"/>
    <lineage>
        <taxon>Bacteria</taxon>
        <taxon>Bacillati</taxon>
        <taxon>Actinomycetota</taxon>
        <taxon>Actinomycetes</taxon>
        <taxon>Streptosporangiales</taxon>
        <taxon>Thermomonosporaceae</taxon>
        <taxon>Actinomadura</taxon>
    </lineage>
</organism>
<dbReference type="RefSeq" id="WP_344544579.1">
    <property type="nucleotide sequence ID" value="NZ_BAAATD010000006.1"/>
</dbReference>
<dbReference type="Proteomes" id="UP001501509">
    <property type="component" value="Unassembled WGS sequence"/>
</dbReference>
<protein>
    <submittedName>
        <fullName evidence="1">Uncharacterized protein</fullName>
    </submittedName>
</protein>
<accession>A0ABP6CCM7</accession>
<proteinExistence type="predicted"/>
<comment type="caution">
    <text evidence="1">The sequence shown here is derived from an EMBL/GenBank/DDBJ whole genome shotgun (WGS) entry which is preliminary data.</text>
</comment>
<evidence type="ECO:0000313" key="1">
    <source>
        <dbReference type="EMBL" id="GAA2609679.1"/>
    </source>
</evidence>
<gene>
    <name evidence="1" type="ORF">GCM10010411_49970</name>
</gene>
<dbReference type="EMBL" id="BAAATD010000006">
    <property type="protein sequence ID" value="GAA2609679.1"/>
    <property type="molecule type" value="Genomic_DNA"/>
</dbReference>
<reference evidence="2" key="1">
    <citation type="journal article" date="2019" name="Int. J. Syst. Evol. Microbiol.">
        <title>The Global Catalogue of Microorganisms (GCM) 10K type strain sequencing project: providing services to taxonomists for standard genome sequencing and annotation.</title>
        <authorList>
            <consortium name="The Broad Institute Genomics Platform"/>
            <consortium name="The Broad Institute Genome Sequencing Center for Infectious Disease"/>
            <person name="Wu L."/>
            <person name="Ma J."/>
        </authorList>
    </citation>
    <scope>NUCLEOTIDE SEQUENCE [LARGE SCALE GENOMIC DNA]</scope>
    <source>
        <strain evidence="2">JCM 6833</strain>
    </source>
</reference>
<sequence length="91" mass="10253">MSLSVILSPNDTESRIRPEFAGTPAYFGKVEWFDVFDRRTDELLDWTISRVDGKECVVNHPRYGVVADLSSLNTAAEVCNAQYLSERRAAV</sequence>
<evidence type="ECO:0000313" key="2">
    <source>
        <dbReference type="Proteomes" id="UP001501509"/>
    </source>
</evidence>